<dbReference type="EMBL" id="JBFDAA010000022">
    <property type="protein sequence ID" value="KAL1110352.1"/>
    <property type="molecule type" value="Genomic_DNA"/>
</dbReference>
<evidence type="ECO:0000256" key="6">
    <source>
        <dbReference type="ARBA" id="ARBA00023180"/>
    </source>
</evidence>
<comment type="caution">
    <text evidence="8">The sequence shown here is derived from an EMBL/GenBank/DDBJ whole genome shotgun (WGS) entry which is preliminary data.</text>
</comment>
<dbReference type="PANTHER" id="PTHR31386:SF2">
    <property type="entry name" value="SIMILAR TO RIKEN CDNA 2510039O18"/>
    <property type="match status" value="1"/>
</dbReference>
<keyword evidence="3" id="KW-0732">Signal</keyword>
<dbReference type="Proteomes" id="UP001558652">
    <property type="component" value="Unassembled WGS sequence"/>
</dbReference>
<evidence type="ECO:0000256" key="7">
    <source>
        <dbReference type="SAM" id="Phobius"/>
    </source>
</evidence>
<accession>A0ABD0XUJ3</accession>
<keyword evidence="9" id="KW-1185">Reference proteome</keyword>
<name>A0ABD0XUJ3_9HEMI</name>
<comment type="subcellular location">
    <subcellularLocation>
        <location evidence="1">Membrane</location>
        <topology evidence="1">Single-pass type I membrane protein</topology>
    </subcellularLocation>
</comment>
<dbReference type="Pfam" id="PF10222">
    <property type="entry name" value="DUF2152"/>
    <property type="match status" value="1"/>
</dbReference>
<protein>
    <submittedName>
        <fullName evidence="8">Uncharacterized protein</fullName>
    </submittedName>
</protein>
<gene>
    <name evidence="8" type="ORF">AAG570_007883</name>
</gene>
<feature type="transmembrane region" description="Helical" evidence="7">
    <location>
        <begin position="281"/>
        <end position="302"/>
    </location>
</feature>
<evidence type="ECO:0000313" key="8">
    <source>
        <dbReference type="EMBL" id="KAL1110352.1"/>
    </source>
</evidence>
<sequence>IQKVSKINPVQLKQDHIDVWYKLWNTGLTISVSKATGAINGDKINATIYYVLSNVRSLSSEVNTTHAKKNEVTKQLENVEGCFGGYHHTFQALNLWGSLTSFSEISTIVQFWLLTLEKRGCHKLISTGADGVMQAMVLSFGGFRFSAHHLEFNIHPKFLHRDYFFRRIGYGSQTFINISVTLQENNKAILGVTLDKSDKSYYACDGGCIDDPVQLGNSITYFPVKLTEPVTAILFITSDRRHMELIKHTLHVKEIAEAPAHEHHIIALHRHGHHLGGLPTLFWASVIFLIIIFHLFLCKLVYNEYYGKQDKYRNRYGKSYT</sequence>
<keyword evidence="4 7" id="KW-1133">Transmembrane helix</keyword>
<dbReference type="InterPro" id="IPR018795">
    <property type="entry name" value="K2013-like"/>
</dbReference>
<keyword evidence="5 7" id="KW-0472">Membrane</keyword>
<feature type="non-terminal residue" evidence="8">
    <location>
        <position position="1"/>
    </location>
</feature>
<dbReference type="PANTHER" id="PTHR31386">
    <property type="entry name" value="UNCHARACTERIZED PROTEIN KIAA2013"/>
    <property type="match status" value="1"/>
</dbReference>
<dbReference type="AlphaFoldDB" id="A0ABD0XUJ3"/>
<dbReference type="GO" id="GO:0016020">
    <property type="term" value="C:membrane"/>
    <property type="evidence" value="ECO:0007669"/>
    <property type="project" value="UniProtKB-SubCell"/>
</dbReference>
<organism evidence="8 9">
    <name type="scientific">Ranatra chinensis</name>
    <dbReference type="NCBI Taxonomy" id="642074"/>
    <lineage>
        <taxon>Eukaryota</taxon>
        <taxon>Metazoa</taxon>
        <taxon>Ecdysozoa</taxon>
        <taxon>Arthropoda</taxon>
        <taxon>Hexapoda</taxon>
        <taxon>Insecta</taxon>
        <taxon>Pterygota</taxon>
        <taxon>Neoptera</taxon>
        <taxon>Paraneoptera</taxon>
        <taxon>Hemiptera</taxon>
        <taxon>Heteroptera</taxon>
        <taxon>Panheteroptera</taxon>
        <taxon>Nepomorpha</taxon>
        <taxon>Nepidae</taxon>
        <taxon>Ranatrinae</taxon>
        <taxon>Ranatra</taxon>
    </lineage>
</organism>
<evidence type="ECO:0000256" key="5">
    <source>
        <dbReference type="ARBA" id="ARBA00023136"/>
    </source>
</evidence>
<evidence type="ECO:0000256" key="2">
    <source>
        <dbReference type="ARBA" id="ARBA00022692"/>
    </source>
</evidence>
<keyword evidence="2 7" id="KW-0812">Transmembrane</keyword>
<keyword evidence="6" id="KW-0325">Glycoprotein</keyword>
<proteinExistence type="predicted"/>
<evidence type="ECO:0000256" key="3">
    <source>
        <dbReference type="ARBA" id="ARBA00022729"/>
    </source>
</evidence>
<evidence type="ECO:0000256" key="4">
    <source>
        <dbReference type="ARBA" id="ARBA00022989"/>
    </source>
</evidence>
<reference evidence="8 9" key="1">
    <citation type="submission" date="2024-07" db="EMBL/GenBank/DDBJ databases">
        <title>Chromosome-level genome assembly of the water stick insect Ranatra chinensis (Heteroptera: Nepidae).</title>
        <authorList>
            <person name="Liu X."/>
        </authorList>
    </citation>
    <scope>NUCLEOTIDE SEQUENCE [LARGE SCALE GENOMIC DNA]</scope>
    <source>
        <strain evidence="8">Cailab_2021Rc</strain>
        <tissue evidence="8">Muscle</tissue>
    </source>
</reference>
<evidence type="ECO:0000256" key="1">
    <source>
        <dbReference type="ARBA" id="ARBA00004479"/>
    </source>
</evidence>
<evidence type="ECO:0000313" key="9">
    <source>
        <dbReference type="Proteomes" id="UP001558652"/>
    </source>
</evidence>